<sequence>MAIVARVLQLPQELQDNIYTHLWEMNEKQDPSRSMLYWWDSFDEPWFSVDDDIGKSRWLRTPLMNLRPPHFIDKCFVGPIFAKEALQTFKDSVGKDLRPVGEKSPVAECGLLDTSMEDFAKKDVFGVGVTMEELVRNLDLRVNFQCDALTDDEFAEVQKGKVHDQGSLVTDTTEYTREDYLCDLNDGVTALLGIPPTERITTHNEHGRLIQTRARVVTLAIRQEDDFISRDHSAILKLVARAYHGLRPKGFTVKVQYYSEEIELKVLFEDDVWEWSVMDWDRNLFHKNTFGIGQGTSPQRYVWAQLQYHLFQKPDEDVLP</sequence>
<organism evidence="1 2">
    <name type="scientific">Alternaria panax</name>
    <dbReference type="NCBI Taxonomy" id="48097"/>
    <lineage>
        <taxon>Eukaryota</taxon>
        <taxon>Fungi</taxon>
        <taxon>Dikarya</taxon>
        <taxon>Ascomycota</taxon>
        <taxon>Pezizomycotina</taxon>
        <taxon>Dothideomycetes</taxon>
        <taxon>Pleosporomycetidae</taxon>
        <taxon>Pleosporales</taxon>
        <taxon>Pleosporineae</taxon>
        <taxon>Pleosporaceae</taxon>
        <taxon>Alternaria</taxon>
        <taxon>Alternaria sect. Panax</taxon>
    </lineage>
</organism>
<dbReference type="Proteomes" id="UP001199106">
    <property type="component" value="Unassembled WGS sequence"/>
</dbReference>
<name>A0AAD4FG59_9PLEO</name>
<comment type="caution">
    <text evidence="1">The sequence shown here is derived from an EMBL/GenBank/DDBJ whole genome shotgun (WGS) entry which is preliminary data.</text>
</comment>
<accession>A0AAD4FG59</accession>
<evidence type="ECO:0000313" key="2">
    <source>
        <dbReference type="Proteomes" id="UP001199106"/>
    </source>
</evidence>
<reference evidence="1" key="1">
    <citation type="submission" date="2021-07" db="EMBL/GenBank/DDBJ databases">
        <title>Genome Resource of American Ginseng Black Spot Pathogen Alternaria panax.</title>
        <authorList>
            <person name="Qiu C."/>
            <person name="Wang W."/>
            <person name="Liu Z."/>
        </authorList>
    </citation>
    <scope>NUCLEOTIDE SEQUENCE</scope>
    <source>
        <strain evidence="1">BNCC115425</strain>
    </source>
</reference>
<dbReference type="EMBL" id="JAANER010000008">
    <property type="protein sequence ID" value="KAG9186934.1"/>
    <property type="molecule type" value="Genomic_DNA"/>
</dbReference>
<keyword evidence="2" id="KW-1185">Reference proteome</keyword>
<dbReference type="AlphaFoldDB" id="A0AAD4FG59"/>
<gene>
    <name evidence="1" type="ORF">G6011_10042</name>
</gene>
<protein>
    <submittedName>
        <fullName evidence="1">Uncharacterized protein</fullName>
    </submittedName>
</protein>
<evidence type="ECO:0000313" key="1">
    <source>
        <dbReference type="EMBL" id="KAG9186934.1"/>
    </source>
</evidence>
<proteinExistence type="predicted"/>